<dbReference type="InterPro" id="IPR051393">
    <property type="entry name" value="ABC_transporter_permease"/>
</dbReference>
<dbReference type="AlphaFoldDB" id="A0A2M9HMX1"/>
<proteinExistence type="inferred from homology"/>
<evidence type="ECO:0000256" key="4">
    <source>
        <dbReference type="ARBA" id="ARBA00022692"/>
    </source>
</evidence>
<dbReference type="OrthoDB" id="3238099at2"/>
<keyword evidence="5 7" id="KW-1133">Transmembrane helix</keyword>
<keyword evidence="2 7" id="KW-0813">Transport</keyword>
<evidence type="ECO:0000256" key="2">
    <source>
        <dbReference type="ARBA" id="ARBA00022448"/>
    </source>
</evidence>
<dbReference type="EMBL" id="PEBJ01000001">
    <property type="protein sequence ID" value="PJM78129.1"/>
    <property type="molecule type" value="Genomic_DNA"/>
</dbReference>
<gene>
    <name evidence="9" type="ORF">CSQ86_00350</name>
</gene>
<organism evidence="9 10">
    <name type="scientific">Bifidobacterium felsineum</name>
    <dbReference type="NCBI Taxonomy" id="2045440"/>
    <lineage>
        <taxon>Bacteria</taxon>
        <taxon>Bacillati</taxon>
        <taxon>Actinomycetota</taxon>
        <taxon>Actinomycetes</taxon>
        <taxon>Bifidobacteriales</taxon>
        <taxon>Bifidobacteriaceae</taxon>
        <taxon>Bifidobacterium</taxon>
    </lineage>
</organism>
<feature type="transmembrane region" description="Helical" evidence="7">
    <location>
        <begin position="165"/>
        <end position="186"/>
    </location>
</feature>
<dbReference type="PANTHER" id="PTHR30193:SF37">
    <property type="entry name" value="INNER MEMBRANE ABC TRANSPORTER PERMEASE PROTEIN YCJO"/>
    <property type="match status" value="1"/>
</dbReference>
<evidence type="ECO:0000256" key="3">
    <source>
        <dbReference type="ARBA" id="ARBA00022475"/>
    </source>
</evidence>
<dbReference type="Pfam" id="PF00528">
    <property type="entry name" value="BPD_transp_1"/>
    <property type="match status" value="1"/>
</dbReference>
<dbReference type="SUPFAM" id="SSF161098">
    <property type="entry name" value="MetI-like"/>
    <property type="match status" value="1"/>
</dbReference>
<dbReference type="InterPro" id="IPR035906">
    <property type="entry name" value="MetI-like_sf"/>
</dbReference>
<evidence type="ECO:0000256" key="6">
    <source>
        <dbReference type="ARBA" id="ARBA00023136"/>
    </source>
</evidence>
<dbReference type="GO" id="GO:0055085">
    <property type="term" value="P:transmembrane transport"/>
    <property type="evidence" value="ECO:0007669"/>
    <property type="project" value="InterPro"/>
</dbReference>
<keyword evidence="6 7" id="KW-0472">Membrane</keyword>
<feature type="transmembrane region" description="Helical" evidence="7">
    <location>
        <begin position="216"/>
        <end position="236"/>
    </location>
</feature>
<dbReference type="PROSITE" id="PS50928">
    <property type="entry name" value="ABC_TM1"/>
    <property type="match status" value="1"/>
</dbReference>
<protein>
    <submittedName>
        <fullName evidence="9">ABC transporter permease</fullName>
    </submittedName>
</protein>
<dbReference type="Proteomes" id="UP000229239">
    <property type="component" value="Unassembled WGS sequence"/>
</dbReference>
<evidence type="ECO:0000313" key="10">
    <source>
        <dbReference type="Proteomes" id="UP000229239"/>
    </source>
</evidence>
<sequence length="301" mass="33349">MVKQSTPIRRRSEIRQALTAAALLLPSFLFLAVFTIFPIGRTLDKSLYKTDLALPEPEFVGLGNYQGLQSDQVFWTVLDNSLIYVVFIVPFSVALALVMAMMVNRTFIGNSLVRGLFFYPVILPLVAVANIWLYLYSTDGVISQALSAAHLMDQSPLSNSGTVKAAIIVMLVWKDASFYMVFYLAALKNLPQDVFEAAALDGAHGWKMFRYMTFPLLMPTTMFCLIMSTADAFHLIDHLIVMTQGGPNNSSASLLYYIYQVSFQFVDGSKASAVTAVLLVILLIIFGVQMAATERKADYAD</sequence>
<keyword evidence="3" id="KW-1003">Cell membrane</keyword>
<comment type="subcellular location">
    <subcellularLocation>
        <location evidence="1 7">Cell membrane</location>
        <topology evidence="1 7">Multi-pass membrane protein</topology>
    </subcellularLocation>
</comment>
<feature type="transmembrane region" description="Helical" evidence="7">
    <location>
        <begin position="116"/>
        <end position="136"/>
    </location>
</feature>
<evidence type="ECO:0000259" key="8">
    <source>
        <dbReference type="PROSITE" id="PS50928"/>
    </source>
</evidence>
<evidence type="ECO:0000313" key="9">
    <source>
        <dbReference type="EMBL" id="PJM78129.1"/>
    </source>
</evidence>
<feature type="transmembrane region" description="Helical" evidence="7">
    <location>
        <begin position="21"/>
        <end position="40"/>
    </location>
</feature>
<dbReference type="InterPro" id="IPR000515">
    <property type="entry name" value="MetI-like"/>
</dbReference>
<keyword evidence="4 7" id="KW-0812">Transmembrane</keyword>
<comment type="similarity">
    <text evidence="7">Belongs to the binding-protein-dependent transport system permease family.</text>
</comment>
<dbReference type="Gene3D" id="1.10.3720.10">
    <property type="entry name" value="MetI-like"/>
    <property type="match status" value="1"/>
</dbReference>
<name>A0A2M9HMX1_9BIFI</name>
<evidence type="ECO:0000256" key="7">
    <source>
        <dbReference type="RuleBase" id="RU363032"/>
    </source>
</evidence>
<feature type="domain" description="ABC transmembrane type-1" evidence="8">
    <location>
        <begin position="78"/>
        <end position="292"/>
    </location>
</feature>
<keyword evidence="10" id="KW-1185">Reference proteome</keyword>
<accession>A0A2M9HMX1</accession>
<dbReference type="PANTHER" id="PTHR30193">
    <property type="entry name" value="ABC TRANSPORTER PERMEASE PROTEIN"/>
    <property type="match status" value="1"/>
</dbReference>
<dbReference type="CDD" id="cd06261">
    <property type="entry name" value="TM_PBP2"/>
    <property type="match status" value="1"/>
</dbReference>
<reference evidence="10" key="1">
    <citation type="submission" date="2017-10" db="EMBL/GenBank/DDBJ databases">
        <title>Draft genome sequences of strains TRE 1, TRE 9, TRE H and TRI 7, isolated from tamarins, belonging to four potential novel Bifidobacterium species.</title>
        <authorList>
            <person name="Mattarelli P."/>
            <person name="Modesto M."/>
            <person name="Puglisi E."/>
            <person name="Morelli L."/>
            <person name="Bonetti A."/>
            <person name="Spezio C."/>
            <person name="Sandri C."/>
        </authorList>
    </citation>
    <scope>NUCLEOTIDE SEQUENCE [LARGE SCALE GENOMIC DNA]</scope>
    <source>
        <strain evidence="10">TREH</strain>
    </source>
</reference>
<evidence type="ECO:0000256" key="5">
    <source>
        <dbReference type="ARBA" id="ARBA00022989"/>
    </source>
</evidence>
<feature type="transmembrane region" description="Helical" evidence="7">
    <location>
        <begin position="271"/>
        <end position="292"/>
    </location>
</feature>
<dbReference type="GO" id="GO:0005886">
    <property type="term" value="C:plasma membrane"/>
    <property type="evidence" value="ECO:0007669"/>
    <property type="project" value="UniProtKB-SubCell"/>
</dbReference>
<comment type="caution">
    <text evidence="9">The sequence shown here is derived from an EMBL/GenBank/DDBJ whole genome shotgun (WGS) entry which is preliminary data.</text>
</comment>
<feature type="transmembrane region" description="Helical" evidence="7">
    <location>
        <begin position="82"/>
        <end position="104"/>
    </location>
</feature>
<evidence type="ECO:0000256" key="1">
    <source>
        <dbReference type="ARBA" id="ARBA00004651"/>
    </source>
</evidence>